<dbReference type="RefSeq" id="XP_025419126.1">
    <property type="nucleotide sequence ID" value="XM_025563341.1"/>
</dbReference>
<organism evidence="2 3">
    <name type="scientific">Sipha flava</name>
    <name type="common">yellow sugarcane aphid</name>
    <dbReference type="NCBI Taxonomy" id="143950"/>
    <lineage>
        <taxon>Eukaryota</taxon>
        <taxon>Metazoa</taxon>
        <taxon>Ecdysozoa</taxon>
        <taxon>Arthropoda</taxon>
        <taxon>Hexapoda</taxon>
        <taxon>Insecta</taxon>
        <taxon>Pterygota</taxon>
        <taxon>Neoptera</taxon>
        <taxon>Paraneoptera</taxon>
        <taxon>Hemiptera</taxon>
        <taxon>Sternorrhyncha</taxon>
        <taxon>Aphidomorpha</taxon>
        <taxon>Aphidoidea</taxon>
        <taxon>Aphididae</taxon>
        <taxon>Sipha</taxon>
    </lineage>
</organism>
<dbReference type="AlphaFoldDB" id="A0A8B8G940"/>
<evidence type="ECO:0000313" key="3">
    <source>
        <dbReference type="RefSeq" id="XP_025419126.1"/>
    </source>
</evidence>
<protein>
    <submittedName>
        <fullName evidence="3">Uncharacterized protein LOC112689564</fullName>
    </submittedName>
</protein>
<sequence>MKGFFSLVCAFSLCACALATETASKPTEKSVAATDDKAQNKRSLFDIGYGYGSGYGFGHELSGHDFQHGHEQQVLSKTIIKEVAQP</sequence>
<feature type="non-terminal residue" evidence="3">
    <location>
        <position position="86"/>
    </location>
</feature>
<keyword evidence="1" id="KW-0732">Signal</keyword>
<feature type="chain" id="PRO_5034340290" evidence="1">
    <location>
        <begin position="20"/>
        <end position="86"/>
    </location>
</feature>
<name>A0A8B8G940_9HEMI</name>
<feature type="signal peptide" evidence="1">
    <location>
        <begin position="1"/>
        <end position="19"/>
    </location>
</feature>
<dbReference type="OrthoDB" id="8197786at2759"/>
<dbReference type="GeneID" id="112689564"/>
<evidence type="ECO:0000256" key="1">
    <source>
        <dbReference type="SAM" id="SignalP"/>
    </source>
</evidence>
<dbReference type="Proteomes" id="UP000694846">
    <property type="component" value="Unplaced"/>
</dbReference>
<proteinExistence type="predicted"/>
<dbReference type="PROSITE" id="PS51257">
    <property type="entry name" value="PROKAR_LIPOPROTEIN"/>
    <property type="match status" value="1"/>
</dbReference>
<gene>
    <name evidence="3" type="primary">LOC112689564</name>
</gene>
<reference evidence="3" key="1">
    <citation type="submission" date="2025-08" db="UniProtKB">
        <authorList>
            <consortium name="RefSeq"/>
        </authorList>
    </citation>
    <scope>IDENTIFICATION</scope>
    <source>
        <tissue evidence="3">Whole body</tissue>
    </source>
</reference>
<evidence type="ECO:0000313" key="2">
    <source>
        <dbReference type="Proteomes" id="UP000694846"/>
    </source>
</evidence>
<keyword evidence="2" id="KW-1185">Reference proteome</keyword>
<accession>A0A8B8G940</accession>